<organism evidence="2 3">
    <name type="scientific">Halosimplex aquaticum</name>
    <dbReference type="NCBI Taxonomy" id="3026162"/>
    <lineage>
        <taxon>Archaea</taxon>
        <taxon>Methanobacteriati</taxon>
        <taxon>Methanobacteriota</taxon>
        <taxon>Stenosarchaea group</taxon>
        <taxon>Halobacteria</taxon>
        <taxon>Halobacteriales</taxon>
        <taxon>Haloarculaceae</taxon>
        <taxon>Halosimplex</taxon>
    </lineage>
</organism>
<dbReference type="SMART" id="SM00564">
    <property type="entry name" value="PQQ"/>
    <property type="match status" value="4"/>
</dbReference>
<dbReference type="InterPro" id="IPR015943">
    <property type="entry name" value="WD40/YVTN_repeat-like_dom_sf"/>
</dbReference>
<dbReference type="PROSITE" id="PS51257">
    <property type="entry name" value="PROKAR_LIPOPROTEIN"/>
    <property type="match status" value="1"/>
</dbReference>
<dbReference type="InterPro" id="IPR006311">
    <property type="entry name" value="TAT_signal"/>
</dbReference>
<keyword evidence="3" id="KW-1185">Reference proteome</keyword>
<accession>A0ABD5XW04</accession>
<sequence length="443" mass="46485">MERSLRRRSLLRAAGVAGAVALAGCPAGIGESTGFEPGEADWPSYRFDACNNGVHPSAPGPGGDLSLAWTATYREDAGAVPGMGQVSSPIVLDGTVAAAANVQTRETAETVVAAFGLESGERRWERSFPLTGEGGGEGGASAQTLVSDGERLVVATRSDGWALRALSPSDGETEWEHALDTPTRAPITADSGSLVLGDQLYAVYDADDGSQQSRYETDQDRKWRNRYPPTVTEDTVFATAHDEIRAVDRESGEARWTASNDFYSVLYQERGAPFNSPVVVDGVAYAVCGRIANRDTGGMVAIDVEDGSQLWTAIPEGDDPANYEGDPEAFEQAAFYGIPFVLDDTVYAQGMGRGEWGVFAVDAADGAVERTENVGGLFAADGVVYGASGGDRLSVSATDPAADEKLGTATVDEWDAPRVGPQAIAGEYFLVATSEGIAAFGPN</sequence>
<dbReference type="EMBL" id="JBHTAS010000001">
    <property type="protein sequence ID" value="MFC7139334.1"/>
    <property type="molecule type" value="Genomic_DNA"/>
</dbReference>
<feature type="domain" description="Pyrrolo-quinoline quinone repeat" evidence="1">
    <location>
        <begin position="109"/>
        <end position="370"/>
    </location>
</feature>
<dbReference type="PROSITE" id="PS51318">
    <property type="entry name" value="TAT"/>
    <property type="match status" value="1"/>
</dbReference>
<dbReference type="Pfam" id="PF13360">
    <property type="entry name" value="PQQ_2"/>
    <property type="match status" value="1"/>
</dbReference>
<evidence type="ECO:0000313" key="2">
    <source>
        <dbReference type="EMBL" id="MFC7139334.1"/>
    </source>
</evidence>
<dbReference type="InterPro" id="IPR018391">
    <property type="entry name" value="PQQ_b-propeller_rpt"/>
</dbReference>
<dbReference type="PANTHER" id="PTHR34512">
    <property type="entry name" value="CELL SURFACE PROTEIN"/>
    <property type="match status" value="1"/>
</dbReference>
<dbReference type="InterPro" id="IPR002372">
    <property type="entry name" value="PQQ_rpt_dom"/>
</dbReference>
<reference evidence="2 3" key="1">
    <citation type="journal article" date="2019" name="Int. J. Syst. Evol. Microbiol.">
        <title>The Global Catalogue of Microorganisms (GCM) 10K type strain sequencing project: providing services to taxonomists for standard genome sequencing and annotation.</title>
        <authorList>
            <consortium name="The Broad Institute Genomics Platform"/>
            <consortium name="The Broad Institute Genome Sequencing Center for Infectious Disease"/>
            <person name="Wu L."/>
            <person name="Ma J."/>
        </authorList>
    </citation>
    <scope>NUCLEOTIDE SEQUENCE [LARGE SCALE GENOMIC DNA]</scope>
    <source>
        <strain evidence="2 3">XZYJT29</strain>
    </source>
</reference>
<protein>
    <submittedName>
        <fullName evidence="2">PQQ-binding-like beta-propeller repeat protein</fullName>
    </submittedName>
</protein>
<dbReference type="RefSeq" id="WP_274324927.1">
    <property type="nucleotide sequence ID" value="NZ_CP118158.1"/>
</dbReference>
<dbReference type="PANTHER" id="PTHR34512:SF30">
    <property type="entry name" value="OUTER MEMBRANE PROTEIN ASSEMBLY FACTOR BAMB"/>
    <property type="match status" value="1"/>
</dbReference>
<evidence type="ECO:0000313" key="3">
    <source>
        <dbReference type="Proteomes" id="UP001596432"/>
    </source>
</evidence>
<dbReference type="GeneID" id="78819586"/>
<dbReference type="InterPro" id="IPR011047">
    <property type="entry name" value="Quinoprotein_ADH-like_sf"/>
</dbReference>
<dbReference type="SUPFAM" id="SSF50998">
    <property type="entry name" value="Quinoprotein alcohol dehydrogenase-like"/>
    <property type="match status" value="2"/>
</dbReference>
<name>A0ABD5XW04_9EURY</name>
<dbReference type="Proteomes" id="UP001596432">
    <property type="component" value="Unassembled WGS sequence"/>
</dbReference>
<evidence type="ECO:0000259" key="1">
    <source>
        <dbReference type="Pfam" id="PF13360"/>
    </source>
</evidence>
<dbReference type="Gene3D" id="2.130.10.10">
    <property type="entry name" value="YVTN repeat-like/Quinoprotein amine dehydrogenase"/>
    <property type="match status" value="2"/>
</dbReference>
<gene>
    <name evidence="2" type="ORF">ACFQMA_05705</name>
</gene>
<comment type="caution">
    <text evidence="2">The sequence shown here is derived from an EMBL/GenBank/DDBJ whole genome shotgun (WGS) entry which is preliminary data.</text>
</comment>
<proteinExistence type="predicted"/>
<dbReference type="AlphaFoldDB" id="A0ABD5XW04"/>